<reference evidence="3" key="1">
    <citation type="submission" date="2010-04" db="EMBL/GenBank/DDBJ databases">
        <authorList>
            <person name="Reid K.E."/>
            <person name="Liao N."/>
            <person name="Chan S."/>
            <person name="Docking R."/>
            <person name="Taylor G."/>
            <person name="Moore R."/>
            <person name="Mayo M."/>
            <person name="Munro S."/>
            <person name="King J."/>
            <person name="Yanchuk A."/>
            <person name="Holt R."/>
            <person name="Jones S."/>
            <person name="Marra M."/>
            <person name="Ritland C.E."/>
            <person name="Ritland K."/>
            <person name="Bohlmann J."/>
        </authorList>
    </citation>
    <scope>NUCLEOTIDE SEQUENCE</scope>
    <source>
        <tissue evidence="3">Bud</tissue>
    </source>
</reference>
<evidence type="ECO:0000256" key="1">
    <source>
        <dbReference type="SAM" id="Coils"/>
    </source>
</evidence>
<dbReference type="PANTHER" id="PTHR35315:SF1">
    <property type="entry name" value="RAB6-INTERACTING GOLGIN"/>
    <property type="match status" value="1"/>
</dbReference>
<protein>
    <recommendedName>
        <fullName evidence="4">RAB6-interacting golgin</fullName>
    </recommendedName>
</protein>
<feature type="region of interest" description="Disordered" evidence="2">
    <location>
        <begin position="155"/>
        <end position="258"/>
    </location>
</feature>
<dbReference type="PANTHER" id="PTHR35315">
    <property type="entry name" value="ACI13"/>
    <property type="match status" value="1"/>
</dbReference>
<feature type="compositionally biased region" description="Polar residues" evidence="2">
    <location>
        <begin position="159"/>
        <end position="184"/>
    </location>
</feature>
<organism evidence="3">
    <name type="scientific">Picea sitchensis</name>
    <name type="common">Sitka spruce</name>
    <name type="synonym">Pinus sitchensis</name>
    <dbReference type="NCBI Taxonomy" id="3332"/>
    <lineage>
        <taxon>Eukaryota</taxon>
        <taxon>Viridiplantae</taxon>
        <taxon>Streptophyta</taxon>
        <taxon>Embryophyta</taxon>
        <taxon>Tracheophyta</taxon>
        <taxon>Spermatophyta</taxon>
        <taxon>Pinopsida</taxon>
        <taxon>Pinidae</taxon>
        <taxon>Conifers I</taxon>
        <taxon>Pinales</taxon>
        <taxon>Pinaceae</taxon>
        <taxon>Picea</taxon>
    </lineage>
</organism>
<feature type="region of interest" description="Disordered" evidence="2">
    <location>
        <begin position="1"/>
        <end position="22"/>
    </location>
</feature>
<proteinExistence type="evidence at transcript level"/>
<dbReference type="OMA" id="EFANLSM"/>
<evidence type="ECO:0000256" key="2">
    <source>
        <dbReference type="SAM" id="MobiDB-lite"/>
    </source>
</evidence>
<feature type="compositionally biased region" description="Polar residues" evidence="2">
    <location>
        <begin position="199"/>
        <end position="223"/>
    </location>
</feature>
<dbReference type="AlphaFoldDB" id="D5A9J1"/>
<evidence type="ECO:0008006" key="4">
    <source>
        <dbReference type="Google" id="ProtNLM"/>
    </source>
</evidence>
<keyword evidence="1" id="KW-0175">Coiled coil</keyword>
<feature type="region of interest" description="Disordered" evidence="2">
    <location>
        <begin position="271"/>
        <end position="305"/>
    </location>
</feature>
<feature type="compositionally biased region" description="Basic and acidic residues" evidence="2">
    <location>
        <begin position="237"/>
        <end position="247"/>
    </location>
</feature>
<evidence type="ECO:0000313" key="3">
    <source>
        <dbReference type="EMBL" id="ADE76210.1"/>
    </source>
</evidence>
<feature type="coiled-coil region" evidence="1">
    <location>
        <begin position="75"/>
        <end position="130"/>
    </location>
</feature>
<name>D5A9J1_PICSI</name>
<dbReference type="EMBL" id="BT122862">
    <property type="protein sequence ID" value="ADE76210.1"/>
    <property type="molecule type" value="mRNA"/>
</dbReference>
<sequence length="305" mass="32955">MGTTPSVEARAEAGSEQTPGDLPMMAYTEKVLEEKEEQLRKYIQENYSKIRDVERELGNLTLELKLTAGPKKAALEHLRKKIEISTEKIRIAKQKEELARQVLEAAEKAVKKEEANKAAICEDLNRLVQESASAQYSRLEELKGRLEALNPVTKGVTPESVNSISIGLSPVSSENTATSKNNQDAGKMGSVAPDDKVISSVTSNQQLNESDNRASAISANSGSRTDHPVNSKAPKIPSERKGVDKSHPSSPGQSVKPMAEGQHVIIVKGRGHNVNRGKGNLILQKPKGETASGWTGAGFDVDARS</sequence>
<accession>D5A9J1</accession>